<name>A0ACC0JWR2_CHOFU</name>
<keyword evidence="2" id="KW-1185">Reference proteome</keyword>
<organism evidence="1 2">
    <name type="scientific">Choristoneura fumiferana</name>
    <name type="common">Spruce budworm moth</name>
    <name type="synonym">Archips fumiferana</name>
    <dbReference type="NCBI Taxonomy" id="7141"/>
    <lineage>
        <taxon>Eukaryota</taxon>
        <taxon>Metazoa</taxon>
        <taxon>Ecdysozoa</taxon>
        <taxon>Arthropoda</taxon>
        <taxon>Hexapoda</taxon>
        <taxon>Insecta</taxon>
        <taxon>Pterygota</taxon>
        <taxon>Neoptera</taxon>
        <taxon>Endopterygota</taxon>
        <taxon>Lepidoptera</taxon>
        <taxon>Glossata</taxon>
        <taxon>Ditrysia</taxon>
        <taxon>Tortricoidea</taxon>
        <taxon>Tortricidae</taxon>
        <taxon>Tortricinae</taxon>
        <taxon>Choristoneura</taxon>
    </lineage>
</organism>
<protein>
    <submittedName>
        <fullName evidence="1">Uncharacterized protein</fullName>
    </submittedName>
</protein>
<dbReference type="EMBL" id="CM046112">
    <property type="protein sequence ID" value="KAI8428446.1"/>
    <property type="molecule type" value="Genomic_DNA"/>
</dbReference>
<accession>A0ACC0JWR2</accession>
<dbReference type="Proteomes" id="UP001064048">
    <property type="component" value="Chromosome 12"/>
</dbReference>
<reference evidence="1 2" key="1">
    <citation type="journal article" date="2022" name="Genome Biol. Evol.">
        <title>The Spruce Budworm Genome: Reconstructing the Evolutionary History of Antifreeze Proteins.</title>
        <authorList>
            <person name="Beliveau C."/>
            <person name="Gagne P."/>
            <person name="Picq S."/>
            <person name="Vernygora O."/>
            <person name="Keeling C.I."/>
            <person name="Pinkney K."/>
            <person name="Doucet D."/>
            <person name="Wen F."/>
            <person name="Johnston J.S."/>
            <person name="Maaroufi H."/>
            <person name="Boyle B."/>
            <person name="Laroche J."/>
            <person name="Dewar K."/>
            <person name="Juretic N."/>
            <person name="Blackburn G."/>
            <person name="Nisole A."/>
            <person name="Brunet B."/>
            <person name="Brandao M."/>
            <person name="Lumley L."/>
            <person name="Duan J."/>
            <person name="Quan G."/>
            <person name="Lucarotti C.J."/>
            <person name="Roe A.D."/>
            <person name="Sperling F.A.H."/>
            <person name="Levesque R.C."/>
            <person name="Cusson M."/>
        </authorList>
    </citation>
    <scope>NUCLEOTIDE SEQUENCE [LARGE SCALE GENOMIC DNA]</scope>
    <source>
        <strain evidence="1">Glfc:IPQL:Cfum</strain>
    </source>
</reference>
<proteinExistence type="predicted"/>
<gene>
    <name evidence="1" type="ORF">MSG28_007258</name>
</gene>
<evidence type="ECO:0000313" key="2">
    <source>
        <dbReference type="Proteomes" id="UP001064048"/>
    </source>
</evidence>
<comment type="caution">
    <text evidence="1">The sequence shown here is derived from an EMBL/GenBank/DDBJ whole genome shotgun (WGS) entry which is preliminary data.</text>
</comment>
<evidence type="ECO:0000313" key="1">
    <source>
        <dbReference type="EMBL" id="KAI8428446.1"/>
    </source>
</evidence>
<sequence>MERKSQSLNLNFSLLFITNFSYKLTYVAKCLPSSVRQLSARGLSAEVPDVSCREAVHDTDLECTDASESNLTYISFLPKLSKPNKSKTHYIASVDHHWLEFGKA</sequence>